<dbReference type="AlphaFoldDB" id="A0A2X4WJG7"/>
<dbReference type="Proteomes" id="UP000248731">
    <property type="component" value="Chromosome 1"/>
</dbReference>
<evidence type="ECO:0000313" key="3">
    <source>
        <dbReference type="Proteomes" id="UP000248731"/>
    </source>
</evidence>
<sequence length="146" mass="16607">MEHRIILSEVAQSMNLVNKSILTLLVFPMFSSSALQDYAKIESKCRNENAEINNSVVMGCAELASAAAKKDMNIIYQKIFNIIDSRDIPDTTKSFEASQKSWLSLRENWCDVQGFMIGTPMYSVCRMDMNISRVNELNDLLEQIQN</sequence>
<name>A0A2X4WJG7_SALER</name>
<protein>
    <submittedName>
        <fullName evidence="2">Uncharacterized protein conserved in bacteria</fullName>
    </submittedName>
</protein>
<feature type="domain" description="Lysozyme inhibitor LprI-like N-terminal" evidence="1">
    <location>
        <begin position="45"/>
        <end position="137"/>
    </location>
</feature>
<evidence type="ECO:0000313" key="2">
    <source>
        <dbReference type="EMBL" id="SQI26945.1"/>
    </source>
</evidence>
<gene>
    <name evidence="2" type="ORF">NCTC7307_04316</name>
</gene>
<proteinExistence type="predicted"/>
<evidence type="ECO:0000259" key="1">
    <source>
        <dbReference type="Pfam" id="PF07007"/>
    </source>
</evidence>
<accession>A0A2X4WJG7</accession>
<dbReference type="EMBL" id="LS483466">
    <property type="protein sequence ID" value="SQI26945.1"/>
    <property type="molecule type" value="Genomic_DNA"/>
</dbReference>
<organism evidence="2 3">
    <name type="scientific">Salmonella enterica subsp. arizonae</name>
    <dbReference type="NCBI Taxonomy" id="59203"/>
    <lineage>
        <taxon>Bacteria</taxon>
        <taxon>Pseudomonadati</taxon>
        <taxon>Pseudomonadota</taxon>
        <taxon>Gammaproteobacteria</taxon>
        <taxon>Enterobacterales</taxon>
        <taxon>Enterobacteriaceae</taxon>
        <taxon>Salmonella</taxon>
    </lineage>
</organism>
<reference evidence="2 3" key="1">
    <citation type="submission" date="2018-06" db="EMBL/GenBank/DDBJ databases">
        <authorList>
            <consortium name="Pathogen Informatics"/>
            <person name="Doyle S."/>
        </authorList>
    </citation>
    <scope>NUCLEOTIDE SEQUENCE [LARGE SCALE GENOMIC DNA]</scope>
    <source>
        <strain evidence="2 3">NCTC7307</strain>
    </source>
</reference>
<dbReference type="InterPro" id="IPR009739">
    <property type="entry name" value="LprI-like_N"/>
</dbReference>
<dbReference type="Gene3D" id="1.20.1270.180">
    <property type="match status" value="1"/>
</dbReference>
<keyword evidence="3" id="KW-1185">Reference proteome</keyword>
<dbReference type="Pfam" id="PF07007">
    <property type="entry name" value="LprI"/>
    <property type="match status" value="1"/>
</dbReference>